<evidence type="ECO:0000256" key="3">
    <source>
        <dbReference type="ARBA" id="ARBA00022679"/>
    </source>
</evidence>
<feature type="domain" description="Formyl transferase C-terminal" evidence="7">
    <location>
        <begin position="212"/>
        <end position="312"/>
    </location>
</feature>
<dbReference type="HAMAP" id="MF_00182">
    <property type="entry name" value="Formyl_trans"/>
    <property type="match status" value="1"/>
</dbReference>
<dbReference type="InterPro" id="IPR002376">
    <property type="entry name" value="Formyl_transf_N"/>
</dbReference>
<dbReference type="Proteomes" id="UP000261828">
    <property type="component" value="Unassembled WGS sequence"/>
</dbReference>
<dbReference type="EC" id="2.1.2.9" evidence="2 5"/>
<dbReference type="GO" id="GO:0005829">
    <property type="term" value="C:cytosol"/>
    <property type="evidence" value="ECO:0007669"/>
    <property type="project" value="TreeGrafter"/>
</dbReference>
<evidence type="ECO:0000313" key="8">
    <source>
        <dbReference type="EMBL" id="RDY61788.1"/>
    </source>
</evidence>
<dbReference type="InterPro" id="IPR005794">
    <property type="entry name" value="Fmt"/>
</dbReference>
<dbReference type="OrthoDB" id="9802815at2"/>
<accession>A0A371JVF2</accession>
<evidence type="ECO:0000256" key="1">
    <source>
        <dbReference type="ARBA" id="ARBA00010699"/>
    </source>
</evidence>
<evidence type="ECO:0000313" key="9">
    <source>
        <dbReference type="Proteomes" id="UP000261828"/>
    </source>
</evidence>
<gene>
    <name evidence="5" type="primary">fmt</name>
    <name evidence="8" type="ORF">DX873_06470</name>
</gene>
<dbReference type="Gene3D" id="3.40.50.12230">
    <property type="match status" value="1"/>
</dbReference>
<dbReference type="PANTHER" id="PTHR11138">
    <property type="entry name" value="METHIONYL-TRNA FORMYLTRANSFERASE"/>
    <property type="match status" value="1"/>
</dbReference>
<comment type="similarity">
    <text evidence="1 5">Belongs to the Fmt family.</text>
</comment>
<dbReference type="GO" id="GO:0004479">
    <property type="term" value="F:methionyl-tRNA formyltransferase activity"/>
    <property type="evidence" value="ECO:0007669"/>
    <property type="project" value="UniProtKB-UniRule"/>
</dbReference>
<sequence length="321" mass="36139">MNTPLETESLRIVFMGTPEFAVASLKGIIDAGLRVVGAITAPDRPAGRGRKIQESAVKQYAKQQDLKVLQPTNLKDEEFLDELKGLKANLQVVVAFRMLPKQVWDMPKFGTFNLHASLLPQYRGAAPINWAIMNGETLTGVTTFFIDDKIDTGNIILQRPEKILPDDNVGTLHDRLMDLGAELVVETCRLIESGKAESSVQTTEEKLKPAHKLHKETCKVDWTRPLEKIHDHIRGLSPYPTAWTFLVNKGKEINVKIYETKMEADQHNHSYGTLFMDKKTLKVAVEGGYLHLLEIQLPGKRKMKISEVLNGLDLEEKAHLR</sequence>
<dbReference type="EMBL" id="QTJX01000001">
    <property type="protein sequence ID" value="RDY61788.1"/>
    <property type="molecule type" value="Genomic_DNA"/>
</dbReference>
<comment type="catalytic activity">
    <reaction evidence="5">
        <text>L-methionyl-tRNA(fMet) + (6R)-10-formyltetrahydrofolate = N-formyl-L-methionyl-tRNA(fMet) + (6S)-5,6,7,8-tetrahydrofolate + H(+)</text>
        <dbReference type="Rhea" id="RHEA:24380"/>
        <dbReference type="Rhea" id="RHEA-COMP:9952"/>
        <dbReference type="Rhea" id="RHEA-COMP:9953"/>
        <dbReference type="ChEBI" id="CHEBI:15378"/>
        <dbReference type="ChEBI" id="CHEBI:57453"/>
        <dbReference type="ChEBI" id="CHEBI:78530"/>
        <dbReference type="ChEBI" id="CHEBI:78844"/>
        <dbReference type="ChEBI" id="CHEBI:195366"/>
        <dbReference type="EC" id="2.1.2.9"/>
    </reaction>
</comment>
<name>A0A371JVF2_9FLAO</name>
<dbReference type="CDD" id="cd08646">
    <property type="entry name" value="FMT_core_Met-tRNA-FMT_N"/>
    <property type="match status" value="1"/>
</dbReference>
<keyword evidence="3 5" id="KW-0808">Transferase</keyword>
<feature type="binding site" evidence="5">
    <location>
        <begin position="117"/>
        <end position="120"/>
    </location>
    <ligand>
        <name>(6S)-5,6,7,8-tetrahydrofolate</name>
        <dbReference type="ChEBI" id="CHEBI:57453"/>
    </ligand>
</feature>
<dbReference type="Pfam" id="PF00551">
    <property type="entry name" value="Formyl_trans_N"/>
    <property type="match status" value="1"/>
</dbReference>
<dbReference type="Pfam" id="PF02911">
    <property type="entry name" value="Formyl_trans_C"/>
    <property type="match status" value="1"/>
</dbReference>
<dbReference type="SUPFAM" id="SSF50486">
    <property type="entry name" value="FMT C-terminal domain-like"/>
    <property type="match status" value="1"/>
</dbReference>
<dbReference type="InterPro" id="IPR011034">
    <property type="entry name" value="Formyl_transferase-like_C_sf"/>
</dbReference>
<evidence type="ECO:0000259" key="7">
    <source>
        <dbReference type="Pfam" id="PF02911"/>
    </source>
</evidence>
<dbReference type="SUPFAM" id="SSF53328">
    <property type="entry name" value="Formyltransferase"/>
    <property type="match status" value="1"/>
</dbReference>
<organism evidence="8 9">
    <name type="scientific">Flagellimonas nanhaiensis</name>
    <dbReference type="NCBI Taxonomy" id="2292706"/>
    <lineage>
        <taxon>Bacteria</taxon>
        <taxon>Pseudomonadati</taxon>
        <taxon>Bacteroidota</taxon>
        <taxon>Flavobacteriia</taxon>
        <taxon>Flavobacteriales</taxon>
        <taxon>Flavobacteriaceae</taxon>
        <taxon>Flagellimonas</taxon>
    </lineage>
</organism>
<dbReference type="CDD" id="cd08704">
    <property type="entry name" value="Met_tRNA_FMT_C"/>
    <property type="match status" value="1"/>
</dbReference>
<dbReference type="NCBIfam" id="TIGR00460">
    <property type="entry name" value="fmt"/>
    <property type="match status" value="1"/>
</dbReference>
<evidence type="ECO:0000256" key="5">
    <source>
        <dbReference type="HAMAP-Rule" id="MF_00182"/>
    </source>
</evidence>
<evidence type="ECO:0000256" key="2">
    <source>
        <dbReference type="ARBA" id="ARBA00012261"/>
    </source>
</evidence>
<keyword evidence="4 5" id="KW-0648">Protein biosynthesis</keyword>
<feature type="domain" description="Formyl transferase N-terminal" evidence="6">
    <location>
        <begin position="11"/>
        <end position="186"/>
    </location>
</feature>
<comment type="function">
    <text evidence="5">Attaches a formyl group to the free amino group of methionyl-tRNA(fMet). The formyl group appears to play a dual role in the initiator identity of N-formylmethionyl-tRNA by promoting its recognition by IF2 and preventing the misappropriation of this tRNA by the elongation apparatus.</text>
</comment>
<dbReference type="AlphaFoldDB" id="A0A371JVF2"/>
<keyword evidence="9" id="KW-1185">Reference proteome</keyword>
<reference evidence="8 9" key="1">
    <citation type="submission" date="2018-08" db="EMBL/GenBank/DDBJ databases">
        <title>Muricauda nanhaiensis sp. nov., isolated from seawater of the South China Sea.</title>
        <authorList>
            <person name="Dang Y."/>
        </authorList>
    </citation>
    <scope>NUCLEOTIDE SEQUENCE [LARGE SCALE GENOMIC DNA]</scope>
    <source>
        <strain evidence="8 9">SM1704</strain>
    </source>
</reference>
<dbReference type="InterPro" id="IPR044135">
    <property type="entry name" value="Met-tRNA-FMT_C"/>
</dbReference>
<evidence type="ECO:0000256" key="4">
    <source>
        <dbReference type="ARBA" id="ARBA00022917"/>
    </source>
</evidence>
<dbReference type="InterPro" id="IPR005793">
    <property type="entry name" value="Formyl_trans_C"/>
</dbReference>
<evidence type="ECO:0000259" key="6">
    <source>
        <dbReference type="Pfam" id="PF00551"/>
    </source>
</evidence>
<dbReference type="PANTHER" id="PTHR11138:SF5">
    <property type="entry name" value="METHIONYL-TRNA FORMYLTRANSFERASE, MITOCHONDRIAL"/>
    <property type="match status" value="1"/>
</dbReference>
<dbReference type="InterPro" id="IPR036477">
    <property type="entry name" value="Formyl_transf_N_sf"/>
</dbReference>
<proteinExistence type="inferred from homology"/>
<comment type="caution">
    <text evidence="8">The sequence shown here is derived from an EMBL/GenBank/DDBJ whole genome shotgun (WGS) entry which is preliminary data.</text>
</comment>
<dbReference type="RefSeq" id="WP_116183669.1">
    <property type="nucleotide sequence ID" value="NZ_QTJX01000001.1"/>
</dbReference>
<protein>
    <recommendedName>
        <fullName evidence="2 5">Methionyl-tRNA formyltransferase</fullName>
        <ecNumber evidence="2 5">2.1.2.9</ecNumber>
    </recommendedName>
</protein>
<dbReference type="InterPro" id="IPR041711">
    <property type="entry name" value="Met-tRNA-FMT_N"/>
</dbReference>